<dbReference type="Pfam" id="PF04099">
    <property type="entry name" value="Sybindin"/>
    <property type="match status" value="1"/>
</dbReference>
<dbReference type="SUPFAM" id="SSF64356">
    <property type="entry name" value="SNARE-like"/>
    <property type="match status" value="1"/>
</dbReference>
<keyword evidence="3 6" id="KW-0931">ER-Golgi transport</keyword>
<sequence>MAVYCFYLFDRTGTCLCYYEWNRSRSLQDASDDQKNMFGMLFALRNFSVKLSPDPAKGVPTFFVTDVYALHYFETPTGLRFVLITSHDCGSVDVTRHLTDIYAEVYVEYAIKNPLYVKGSKIDYELFLSKLDSYVRSLPCF</sequence>
<keyword evidence="2 6" id="KW-0256">Endoplasmic reticulum</keyword>
<evidence type="ECO:0000313" key="7">
    <source>
        <dbReference type="EMBL" id="PXF40900.1"/>
    </source>
</evidence>
<evidence type="ECO:0000256" key="3">
    <source>
        <dbReference type="ARBA" id="ARBA00022892"/>
    </source>
</evidence>
<evidence type="ECO:0000256" key="1">
    <source>
        <dbReference type="ARBA" id="ARBA00022448"/>
    </source>
</evidence>
<dbReference type="GO" id="GO:0005794">
    <property type="term" value="C:Golgi apparatus"/>
    <property type="evidence" value="ECO:0007669"/>
    <property type="project" value="UniProtKB-SubCell"/>
</dbReference>
<evidence type="ECO:0000256" key="5">
    <source>
        <dbReference type="ARBA" id="ARBA00038167"/>
    </source>
</evidence>
<dbReference type="CDD" id="cd14855">
    <property type="entry name" value="TRAPPC1_MUM2"/>
    <property type="match status" value="1"/>
</dbReference>
<dbReference type="SMART" id="SM01399">
    <property type="entry name" value="Sybindin"/>
    <property type="match status" value="1"/>
</dbReference>
<dbReference type="InterPro" id="IPR007233">
    <property type="entry name" value="TRAPPC"/>
</dbReference>
<evidence type="ECO:0000256" key="2">
    <source>
        <dbReference type="ARBA" id="ARBA00022824"/>
    </source>
</evidence>
<dbReference type="Proteomes" id="UP000247409">
    <property type="component" value="Unassembled WGS sequence"/>
</dbReference>
<dbReference type="PANTHER" id="PTHR23249:SF16">
    <property type="entry name" value="TRAFFICKING PROTEIN PARTICLE COMPLEX SUBUNIT 1"/>
    <property type="match status" value="1"/>
</dbReference>
<dbReference type="InterPro" id="IPR011012">
    <property type="entry name" value="Longin-like_dom_sf"/>
</dbReference>
<protein>
    <recommendedName>
        <fullName evidence="6">Trafficking protein particle complex subunit</fullName>
    </recommendedName>
</protein>
<proteinExistence type="inferred from homology"/>
<keyword evidence="1 6" id="KW-0813">Transport</keyword>
<comment type="caution">
    <text evidence="7">The sequence shown here is derived from an EMBL/GenBank/DDBJ whole genome shotgun (WGS) entry which is preliminary data.</text>
</comment>
<dbReference type="GO" id="GO:0006888">
    <property type="term" value="P:endoplasmic reticulum to Golgi vesicle-mediated transport"/>
    <property type="evidence" value="ECO:0007669"/>
    <property type="project" value="UniProtKB-UniRule"/>
</dbReference>
<dbReference type="EMBL" id="NBIV01000252">
    <property type="protein sequence ID" value="PXF40900.1"/>
    <property type="molecule type" value="Genomic_DNA"/>
</dbReference>
<dbReference type="GO" id="GO:0030008">
    <property type="term" value="C:TRAPP complex"/>
    <property type="evidence" value="ECO:0007669"/>
    <property type="project" value="UniProtKB-UniRule"/>
</dbReference>
<dbReference type="STRING" id="448386.A0A2V3IID0"/>
<evidence type="ECO:0000256" key="4">
    <source>
        <dbReference type="ARBA" id="ARBA00023034"/>
    </source>
</evidence>
<dbReference type="PANTHER" id="PTHR23249">
    <property type="entry name" value="TRAFFICKING PROTEIN PARTICLE COMPLEX SUBUNIT"/>
    <property type="match status" value="1"/>
</dbReference>
<name>A0A2V3IID0_9FLOR</name>
<gene>
    <name evidence="7" type="ORF">BWQ96_09393</name>
</gene>
<dbReference type="Gene3D" id="3.30.450.70">
    <property type="match status" value="1"/>
</dbReference>
<dbReference type="AlphaFoldDB" id="A0A2V3IID0"/>
<keyword evidence="8" id="KW-1185">Reference proteome</keyword>
<evidence type="ECO:0000313" key="8">
    <source>
        <dbReference type="Proteomes" id="UP000247409"/>
    </source>
</evidence>
<accession>A0A2V3IID0</accession>
<comment type="similarity">
    <text evidence="5">Belongs to the TRAPP small subunits family. BET5 subfamily.</text>
</comment>
<organism evidence="7 8">
    <name type="scientific">Gracilariopsis chorda</name>
    <dbReference type="NCBI Taxonomy" id="448386"/>
    <lineage>
        <taxon>Eukaryota</taxon>
        <taxon>Rhodophyta</taxon>
        <taxon>Florideophyceae</taxon>
        <taxon>Rhodymeniophycidae</taxon>
        <taxon>Gracilariales</taxon>
        <taxon>Gracilariaceae</taxon>
        <taxon>Gracilariopsis</taxon>
    </lineage>
</organism>
<keyword evidence="4 6" id="KW-0333">Golgi apparatus</keyword>
<comment type="subunit">
    <text evidence="6">Part of the multisubunit transport protein particle (TRAPP) complex.</text>
</comment>
<dbReference type="OrthoDB" id="246406at2759"/>
<evidence type="ECO:0000256" key="6">
    <source>
        <dbReference type="RuleBase" id="RU366065"/>
    </source>
</evidence>
<reference evidence="7 8" key="1">
    <citation type="journal article" date="2018" name="Mol. Biol. Evol.">
        <title>Analysis of the draft genome of the red seaweed Gracilariopsis chorda provides insights into genome size evolution in Rhodophyta.</title>
        <authorList>
            <person name="Lee J."/>
            <person name="Yang E.C."/>
            <person name="Graf L."/>
            <person name="Yang J.H."/>
            <person name="Qiu H."/>
            <person name="Zel Zion U."/>
            <person name="Chan C.X."/>
            <person name="Stephens T.G."/>
            <person name="Weber A.P.M."/>
            <person name="Boo G.H."/>
            <person name="Boo S.M."/>
            <person name="Kim K.M."/>
            <person name="Shin Y."/>
            <person name="Jung M."/>
            <person name="Lee S.J."/>
            <person name="Yim H.S."/>
            <person name="Lee J.H."/>
            <person name="Bhattacharya D."/>
            <person name="Yoon H.S."/>
        </authorList>
    </citation>
    <scope>NUCLEOTIDE SEQUENCE [LARGE SCALE GENOMIC DNA]</scope>
    <source>
        <strain evidence="7 8">SKKU-2015</strain>
        <tissue evidence="7">Whole body</tissue>
    </source>
</reference>
<dbReference type="GO" id="GO:0005783">
    <property type="term" value="C:endoplasmic reticulum"/>
    <property type="evidence" value="ECO:0007669"/>
    <property type="project" value="UniProtKB-SubCell"/>
</dbReference>
<comment type="subcellular location">
    <subcellularLocation>
        <location evidence="6">Endoplasmic reticulum</location>
    </subcellularLocation>
    <subcellularLocation>
        <location evidence="6">Golgi apparatus</location>
        <location evidence="6">cis-Golgi network</location>
    </subcellularLocation>
</comment>